<sequence length="147" mass="16518">MKIDEAVEQRVRDTLHWVVKQNPDEFDKALRSFPDESSRLHALELLARINAYAAIDVFGHRPSLAEIQVLAEKIARSEEWSTASVSEIATFLEAVLGGRALSEALPADSAVFLSFIVAGNLLSSQPMPEGQWWFDYLDRVEAVIEKY</sequence>
<name>A0A372G5K0_9ACTN</name>
<dbReference type="AlphaFoldDB" id="A0A372G5K0"/>
<evidence type="ECO:0000313" key="2">
    <source>
        <dbReference type="Proteomes" id="UP000262621"/>
    </source>
</evidence>
<dbReference type="OrthoDB" id="3381497at2"/>
<reference evidence="1 2" key="1">
    <citation type="submission" date="2018-08" db="EMBL/GenBank/DDBJ databases">
        <title>Verrucosispora craniellae sp. nov., isolated from a marine sponge in the South China Sea.</title>
        <authorList>
            <person name="Li L."/>
            <person name="Lin H.W."/>
        </authorList>
    </citation>
    <scope>NUCLEOTIDE SEQUENCE [LARGE SCALE GENOMIC DNA]</scope>
    <source>
        <strain evidence="1 2">LHW63014</strain>
    </source>
</reference>
<dbReference type="EMBL" id="QVFU01000001">
    <property type="protein sequence ID" value="RFS48184.1"/>
    <property type="molecule type" value="Genomic_DNA"/>
</dbReference>
<accession>A0A372G5K0</accession>
<comment type="caution">
    <text evidence="1">The sequence shown here is derived from an EMBL/GenBank/DDBJ whole genome shotgun (WGS) entry which is preliminary data.</text>
</comment>
<dbReference type="RefSeq" id="WP_117226117.1">
    <property type="nucleotide sequence ID" value="NZ_CP061725.1"/>
</dbReference>
<organism evidence="1 2">
    <name type="scientific">Micromonospora craniellae</name>
    <dbReference type="NCBI Taxonomy" id="2294034"/>
    <lineage>
        <taxon>Bacteria</taxon>
        <taxon>Bacillati</taxon>
        <taxon>Actinomycetota</taxon>
        <taxon>Actinomycetes</taxon>
        <taxon>Micromonosporales</taxon>
        <taxon>Micromonosporaceae</taxon>
        <taxon>Micromonospora</taxon>
    </lineage>
</organism>
<evidence type="ECO:0000313" key="1">
    <source>
        <dbReference type="EMBL" id="RFS48184.1"/>
    </source>
</evidence>
<protein>
    <submittedName>
        <fullName evidence="1">Uncharacterized protein</fullName>
    </submittedName>
</protein>
<keyword evidence="2" id="KW-1185">Reference proteome</keyword>
<proteinExistence type="predicted"/>
<gene>
    <name evidence="1" type="ORF">D0Q02_01485</name>
</gene>
<dbReference type="Proteomes" id="UP000262621">
    <property type="component" value="Unassembled WGS sequence"/>
</dbReference>